<comment type="caution">
    <text evidence="5">The sequence shown here is derived from an EMBL/GenBank/DDBJ whole genome shotgun (WGS) entry which is preliminary data.</text>
</comment>
<dbReference type="Pfam" id="PF00929">
    <property type="entry name" value="RNase_T"/>
    <property type="match status" value="1"/>
</dbReference>
<name>A0ABU5ZEW9_9BACL</name>
<dbReference type="InterPro" id="IPR012337">
    <property type="entry name" value="RNaseH-like_sf"/>
</dbReference>
<sequence>MDEQKNSLGRMWSLYKIGGLTPAIASMLGSQNAQQMAFIRSVMKEQRKQSMFETPIAELEFVVFDLETTGFHPSQGDEIISVGAVLVEGTRPRHDRFFYSLINPKRNIPQKIIELTGITQAMANDAPDLLEVLHRFLEFADKRILIAHGGGHDRQFLNAALWKTTRIMLTHRFLDTMMIYRWLHPKESVYDLDALLERYGIPVSERHHALEDAKMTAILWEKLMIEVQDRNVHTLGDLYAYLSQ</sequence>
<dbReference type="PANTHER" id="PTHR30231:SF4">
    <property type="entry name" value="PROTEIN NEN2"/>
    <property type="match status" value="1"/>
</dbReference>
<proteinExistence type="predicted"/>
<dbReference type="Proteomes" id="UP001310386">
    <property type="component" value="Unassembled WGS sequence"/>
</dbReference>
<keyword evidence="2" id="KW-0378">Hydrolase</keyword>
<dbReference type="NCBIfam" id="NF005836">
    <property type="entry name" value="PRK07740.1"/>
    <property type="match status" value="1"/>
</dbReference>
<feature type="domain" description="Exonuclease" evidence="4">
    <location>
        <begin position="60"/>
        <end position="229"/>
    </location>
</feature>
<dbReference type="InterPro" id="IPR036397">
    <property type="entry name" value="RNaseH_sf"/>
</dbReference>
<dbReference type="SUPFAM" id="SSF53098">
    <property type="entry name" value="Ribonuclease H-like"/>
    <property type="match status" value="1"/>
</dbReference>
<gene>
    <name evidence="5" type="ORF">VF724_00980</name>
</gene>
<evidence type="ECO:0000313" key="6">
    <source>
        <dbReference type="Proteomes" id="UP001310386"/>
    </source>
</evidence>
<protein>
    <submittedName>
        <fullName evidence="5">Exonuclease domain-containing protein</fullName>
    </submittedName>
</protein>
<dbReference type="InterPro" id="IPR006054">
    <property type="entry name" value="DnaQ"/>
</dbReference>
<evidence type="ECO:0000256" key="1">
    <source>
        <dbReference type="ARBA" id="ARBA00022722"/>
    </source>
</evidence>
<dbReference type="PANTHER" id="PTHR30231">
    <property type="entry name" value="DNA POLYMERASE III SUBUNIT EPSILON"/>
    <property type="match status" value="1"/>
</dbReference>
<keyword evidence="3 5" id="KW-0269">Exonuclease</keyword>
<dbReference type="Gene3D" id="3.30.420.10">
    <property type="entry name" value="Ribonuclease H-like superfamily/Ribonuclease H"/>
    <property type="match status" value="1"/>
</dbReference>
<accession>A0ABU5ZEW9</accession>
<evidence type="ECO:0000313" key="5">
    <source>
        <dbReference type="EMBL" id="MEB3100231.1"/>
    </source>
</evidence>
<dbReference type="RefSeq" id="WP_371752334.1">
    <property type="nucleotide sequence ID" value="NZ_JAYJLD010000001.1"/>
</dbReference>
<dbReference type="CDD" id="cd06127">
    <property type="entry name" value="DEDDh"/>
    <property type="match status" value="1"/>
</dbReference>
<dbReference type="InterPro" id="IPR013520">
    <property type="entry name" value="Ribonucl_H"/>
</dbReference>
<dbReference type="GO" id="GO:0004527">
    <property type="term" value="F:exonuclease activity"/>
    <property type="evidence" value="ECO:0007669"/>
    <property type="project" value="UniProtKB-KW"/>
</dbReference>
<evidence type="ECO:0000256" key="3">
    <source>
        <dbReference type="ARBA" id="ARBA00022839"/>
    </source>
</evidence>
<reference evidence="5" key="1">
    <citation type="submission" date="2023-12" db="EMBL/GenBank/DDBJ databases">
        <title>Fervidustalea candida gen. nov., sp. nov., a novel member of the family Paenibacillaceae isolated from a geothermal area.</title>
        <authorList>
            <person name="Li W.-J."/>
            <person name="Jiao J.-Y."/>
            <person name="Chen Y."/>
        </authorList>
    </citation>
    <scope>NUCLEOTIDE SEQUENCE</scope>
    <source>
        <strain evidence="5">SYSU GA230002</strain>
    </source>
</reference>
<dbReference type="NCBIfam" id="TIGR00573">
    <property type="entry name" value="dnaq"/>
    <property type="match status" value="1"/>
</dbReference>
<evidence type="ECO:0000256" key="2">
    <source>
        <dbReference type="ARBA" id="ARBA00022801"/>
    </source>
</evidence>
<keyword evidence="6" id="KW-1185">Reference proteome</keyword>
<dbReference type="EMBL" id="JAYJLD010000001">
    <property type="protein sequence ID" value="MEB3100231.1"/>
    <property type="molecule type" value="Genomic_DNA"/>
</dbReference>
<dbReference type="SMART" id="SM00479">
    <property type="entry name" value="EXOIII"/>
    <property type="match status" value="1"/>
</dbReference>
<evidence type="ECO:0000259" key="4">
    <source>
        <dbReference type="SMART" id="SM00479"/>
    </source>
</evidence>
<organism evidence="5 6">
    <name type="scientific">Ferviditalea candida</name>
    <dbReference type="NCBI Taxonomy" id="3108399"/>
    <lineage>
        <taxon>Bacteria</taxon>
        <taxon>Bacillati</taxon>
        <taxon>Bacillota</taxon>
        <taxon>Bacilli</taxon>
        <taxon>Bacillales</taxon>
        <taxon>Paenibacillaceae</taxon>
        <taxon>Ferviditalea</taxon>
    </lineage>
</organism>
<keyword evidence="1" id="KW-0540">Nuclease</keyword>